<dbReference type="Gene3D" id="3.10.10.10">
    <property type="entry name" value="HIV Type 1 Reverse Transcriptase, subunit A, domain 1"/>
    <property type="match status" value="1"/>
</dbReference>
<comment type="caution">
    <text evidence="1">The sequence shown here is derived from an EMBL/GenBank/DDBJ whole genome shotgun (WGS) entry which is preliminary data.</text>
</comment>
<proteinExistence type="predicted"/>
<accession>A0A8T0FG63</accession>
<dbReference type="GO" id="GO:0071897">
    <property type="term" value="P:DNA biosynthetic process"/>
    <property type="evidence" value="ECO:0007669"/>
    <property type="project" value="UniProtKB-ARBA"/>
</dbReference>
<dbReference type="Proteomes" id="UP000807504">
    <property type="component" value="Unassembled WGS sequence"/>
</dbReference>
<reference evidence="1" key="2">
    <citation type="submission" date="2020-06" db="EMBL/GenBank/DDBJ databases">
        <authorList>
            <person name="Sheffer M."/>
        </authorList>
    </citation>
    <scope>NUCLEOTIDE SEQUENCE</scope>
</reference>
<protein>
    <submittedName>
        <fullName evidence="1">Retrovirus-related Pol polyprotein like</fullName>
    </submittedName>
</protein>
<name>A0A8T0FG63_ARGBR</name>
<evidence type="ECO:0000313" key="2">
    <source>
        <dbReference type="Proteomes" id="UP000807504"/>
    </source>
</evidence>
<reference evidence="1" key="1">
    <citation type="journal article" date="2020" name="bioRxiv">
        <title>Chromosome-level reference genome of the European wasp spider Argiope bruennichi: a resource for studies on range expansion and evolutionary adaptation.</title>
        <authorList>
            <person name="Sheffer M.M."/>
            <person name="Hoppe A."/>
            <person name="Krehenwinkel H."/>
            <person name="Uhl G."/>
            <person name="Kuss A.W."/>
            <person name="Jensen L."/>
            <person name="Jensen C."/>
            <person name="Gillespie R.G."/>
            <person name="Hoff K.J."/>
            <person name="Prost S."/>
        </authorList>
    </citation>
    <scope>NUCLEOTIDE SEQUENCE</scope>
</reference>
<keyword evidence="2" id="KW-1185">Reference proteome</keyword>
<dbReference type="InterPro" id="IPR053134">
    <property type="entry name" value="RNA-dir_DNA_polymerase"/>
</dbReference>
<dbReference type="InterPro" id="IPR043128">
    <property type="entry name" value="Rev_trsase/Diguanyl_cyclase"/>
</dbReference>
<evidence type="ECO:0000313" key="1">
    <source>
        <dbReference type="EMBL" id="KAF8788290.1"/>
    </source>
</evidence>
<dbReference type="AlphaFoldDB" id="A0A8T0FG63"/>
<dbReference type="PANTHER" id="PTHR24559">
    <property type="entry name" value="TRANSPOSON TY3-I GAG-POL POLYPROTEIN"/>
    <property type="match status" value="1"/>
</dbReference>
<organism evidence="1 2">
    <name type="scientific">Argiope bruennichi</name>
    <name type="common">Wasp spider</name>
    <name type="synonym">Aranea bruennichi</name>
    <dbReference type="NCBI Taxonomy" id="94029"/>
    <lineage>
        <taxon>Eukaryota</taxon>
        <taxon>Metazoa</taxon>
        <taxon>Ecdysozoa</taxon>
        <taxon>Arthropoda</taxon>
        <taxon>Chelicerata</taxon>
        <taxon>Arachnida</taxon>
        <taxon>Araneae</taxon>
        <taxon>Araneomorphae</taxon>
        <taxon>Entelegynae</taxon>
        <taxon>Araneoidea</taxon>
        <taxon>Araneidae</taxon>
        <taxon>Argiope</taxon>
    </lineage>
</organism>
<dbReference type="InterPro" id="IPR043502">
    <property type="entry name" value="DNA/RNA_pol_sf"/>
</dbReference>
<sequence>MQAILSISSEPMDNLANMADKVPIPYFLSADNSVFAVSRDAEKTTGPPFHSKPRRLNPEVYDAVKKEFQFMMDQGICRPSKSPWSSPLHVVSKSSGSIRPVGDSRRLNACTVPDRYPIPHIQDLTNVLHGKNTFSKLDIVRAYFQIHPSDHNRKPQFVHHWTV</sequence>
<dbReference type="Gene3D" id="3.30.70.270">
    <property type="match status" value="1"/>
</dbReference>
<gene>
    <name evidence="1" type="ORF">HNY73_009813</name>
</gene>
<dbReference type="SUPFAM" id="SSF56672">
    <property type="entry name" value="DNA/RNA polymerases"/>
    <property type="match status" value="1"/>
</dbReference>
<dbReference type="PANTHER" id="PTHR24559:SF444">
    <property type="entry name" value="REVERSE TRANSCRIPTASE DOMAIN-CONTAINING PROTEIN"/>
    <property type="match status" value="1"/>
</dbReference>
<dbReference type="EMBL" id="JABXBU010000015">
    <property type="protein sequence ID" value="KAF8788290.1"/>
    <property type="molecule type" value="Genomic_DNA"/>
</dbReference>